<dbReference type="SUPFAM" id="SSF56176">
    <property type="entry name" value="FAD-binding/transporter-associated domain-like"/>
    <property type="match status" value="1"/>
</dbReference>
<evidence type="ECO:0000256" key="3">
    <source>
        <dbReference type="SAM" id="SignalP"/>
    </source>
</evidence>
<dbReference type="PANTHER" id="PTHR43762">
    <property type="entry name" value="L-GULONOLACTONE OXIDASE"/>
    <property type="match status" value="1"/>
</dbReference>
<reference evidence="5 6" key="1">
    <citation type="submission" date="2020-08" db="EMBL/GenBank/DDBJ databases">
        <title>Genomic Encyclopedia of Type Strains, Phase III (KMG-III): the genomes of soil and plant-associated and newly described type strains.</title>
        <authorList>
            <person name="Whitman W."/>
        </authorList>
    </citation>
    <scope>NUCLEOTIDE SEQUENCE [LARGE SCALE GENOMIC DNA]</scope>
    <source>
        <strain evidence="5 6">CECT 8654</strain>
    </source>
</reference>
<keyword evidence="1" id="KW-0285">Flavoprotein</keyword>
<evidence type="ECO:0000313" key="5">
    <source>
        <dbReference type="EMBL" id="MBB3047545.1"/>
    </source>
</evidence>
<evidence type="ECO:0000313" key="6">
    <source>
        <dbReference type="Proteomes" id="UP000537130"/>
    </source>
</evidence>
<dbReference type="Pfam" id="PF04030">
    <property type="entry name" value="ALO"/>
    <property type="match status" value="1"/>
</dbReference>
<gene>
    <name evidence="5" type="ORF">FHR99_001811</name>
</gene>
<dbReference type="PANTHER" id="PTHR43762:SF1">
    <property type="entry name" value="D-ARABINONO-1,4-LACTONE OXIDASE"/>
    <property type="match status" value="1"/>
</dbReference>
<dbReference type="RefSeq" id="WP_183410319.1">
    <property type="nucleotide sequence ID" value="NZ_JACHWY010000002.1"/>
</dbReference>
<dbReference type="NCBIfam" id="TIGR01679">
    <property type="entry name" value="bact_FAD_ox"/>
    <property type="match status" value="1"/>
</dbReference>
<dbReference type="InterPro" id="IPR010031">
    <property type="entry name" value="FAD_lactone_oxidase-like"/>
</dbReference>
<dbReference type="AlphaFoldDB" id="A0A7W4W4Z7"/>
<sequence length="453" mass="51701">MKRRDFNRSLALLPLGAALSASPLNSLAARKIPWQNWSGSQRSNPAGRISPKTEDELASLLKAAENTIRPVGAGHSFSPLVPTEGTILSTRHFNQVEPLEGYRANVGAGVPLNRLGEPLHKMGQALPNMPDIDEQTVAGALSTGTHGTGANFGAMHAYVDALRLVTPRGEVLDCSREQNPDIFDAARVSLGSLGVITQYTLRNTAPYKLKRRTWMQPLEQTFEEFHTLAEKHRNFEMYYIPHSENALIITTDLSDEAISPRGEDGDNDAVRELKMLRDYASWWPWMRKKVITGVSNTIPPEEHVDWWWNIYPSDRAVRFNEMEYHLPRENIVDALRKVRDIVEQQNPDVFFPIEVRVVQEDDAWLSPFYKRPSASLAVHRYYEEPFEAYFKTIEPIYQPMEGRPHWGKLHSLSHKTLASRYPRWKDFNELRQELDPKGIMLNPHLREIFGSAV</sequence>
<dbReference type="PIRSF" id="PIRSF000136">
    <property type="entry name" value="LGO_GLO"/>
    <property type="match status" value="1"/>
</dbReference>
<keyword evidence="1" id="KW-0274">FAD</keyword>
<dbReference type="Gene3D" id="3.30.43.10">
    <property type="entry name" value="Uridine Diphospho-n-acetylenolpyruvylglucosamine Reductase, domain 2"/>
    <property type="match status" value="1"/>
</dbReference>
<dbReference type="EMBL" id="JACHWY010000002">
    <property type="protein sequence ID" value="MBB3047545.1"/>
    <property type="molecule type" value="Genomic_DNA"/>
</dbReference>
<keyword evidence="2" id="KW-0560">Oxidoreductase</keyword>
<dbReference type="Proteomes" id="UP000537130">
    <property type="component" value="Unassembled WGS sequence"/>
</dbReference>
<dbReference type="Gene3D" id="3.30.465.10">
    <property type="match status" value="1"/>
</dbReference>
<feature type="chain" id="PRO_5030913702" evidence="3">
    <location>
        <begin position="29"/>
        <end position="453"/>
    </location>
</feature>
<keyword evidence="3" id="KW-0732">Signal</keyword>
<dbReference type="GO" id="GO:0016020">
    <property type="term" value="C:membrane"/>
    <property type="evidence" value="ECO:0007669"/>
    <property type="project" value="InterPro"/>
</dbReference>
<proteinExistence type="predicted"/>
<feature type="domain" description="FAD-binding PCMH-type" evidence="4">
    <location>
        <begin position="41"/>
        <end position="206"/>
    </location>
</feature>
<organism evidence="5 6">
    <name type="scientific">Litorivivens lipolytica</name>
    <dbReference type="NCBI Taxonomy" id="1524264"/>
    <lineage>
        <taxon>Bacteria</taxon>
        <taxon>Pseudomonadati</taxon>
        <taxon>Pseudomonadota</taxon>
        <taxon>Gammaproteobacteria</taxon>
        <taxon>Litorivivens</taxon>
    </lineage>
</organism>
<dbReference type="InterPro" id="IPR007173">
    <property type="entry name" value="ALO_C"/>
</dbReference>
<evidence type="ECO:0000259" key="4">
    <source>
        <dbReference type="PROSITE" id="PS51387"/>
    </source>
</evidence>
<comment type="caution">
    <text evidence="5">The sequence shown here is derived from an EMBL/GenBank/DDBJ whole genome shotgun (WGS) entry which is preliminary data.</text>
</comment>
<dbReference type="Gene3D" id="3.30.70.2520">
    <property type="match status" value="1"/>
</dbReference>
<protein>
    <submittedName>
        <fullName evidence="5">FAD-linked oxidoreductase</fullName>
    </submittedName>
</protein>
<dbReference type="InterPro" id="IPR016169">
    <property type="entry name" value="FAD-bd_PCMH_sub2"/>
</dbReference>
<dbReference type="PROSITE" id="PS51387">
    <property type="entry name" value="FAD_PCMH"/>
    <property type="match status" value="1"/>
</dbReference>
<dbReference type="GO" id="GO:0071949">
    <property type="term" value="F:FAD binding"/>
    <property type="evidence" value="ECO:0007669"/>
    <property type="project" value="InterPro"/>
</dbReference>
<dbReference type="Gene3D" id="1.10.45.10">
    <property type="entry name" value="Vanillyl-alcohol Oxidase, Chain A, domain 4"/>
    <property type="match status" value="1"/>
</dbReference>
<name>A0A7W4W4Z7_9GAMM</name>
<dbReference type="GO" id="GO:0003885">
    <property type="term" value="F:D-arabinono-1,4-lactone oxidase activity"/>
    <property type="evidence" value="ECO:0007669"/>
    <property type="project" value="InterPro"/>
</dbReference>
<feature type="signal peptide" evidence="3">
    <location>
        <begin position="1"/>
        <end position="28"/>
    </location>
</feature>
<dbReference type="InterPro" id="IPR016171">
    <property type="entry name" value="Vanillyl_alc_oxidase_C-sub2"/>
</dbReference>
<dbReference type="Pfam" id="PF01565">
    <property type="entry name" value="FAD_binding_4"/>
    <property type="match status" value="1"/>
</dbReference>
<dbReference type="InterPro" id="IPR016166">
    <property type="entry name" value="FAD-bd_PCMH"/>
</dbReference>
<evidence type="ECO:0000256" key="1">
    <source>
        <dbReference type="ARBA" id="ARBA00022827"/>
    </source>
</evidence>
<dbReference type="InterPro" id="IPR036318">
    <property type="entry name" value="FAD-bd_PCMH-like_sf"/>
</dbReference>
<evidence type="ECO:0000256" key="2">
    <source>
        <dbReference type="ARBA" id="ARBA00023002"/>
    </source>
</evidence>
<keyword evidence="6" id="KW-1185">Reference proteome</keyword>
<dbReference type="InterPro" id="IPR006094">
    <property type="entry name" value="Oxid_FAD_bind_N"/>
</dbReference>
<dbReference type="InterPro" id="IPR016167">
    <property type="entry name" value="FAD-bd_PCMH_sub1"/>
</dbReference>
<accession>A0A7W4W4Z7</accession>